<evidence type="ECO:0000259" key="1">
    <source>
        <dbReference type="PROSITE" id="PS51186"/>
    </source>
</evidence>
<comment type="caution">
    <text evidence="2">The sequence shown here is derived from an EMBL/GenBank/DDBJ whole genome shotgun (WGS) entry which is preliminary data.</text>
</comment>
<dbReference type="InterPro" id="IPR016181">
    <property type="entry name" value="Acyl_CoA_acyltransferase"/>
</dbReference>
<dbReference type="EMBL" id="CAACYD010000005">
    <property type="protein sequence ID" value="VFA82095.1"/>
    <property type="molecule type" value="Genomic_DNA"/>
</dbReference>
<protein>
    <submittedName>
        <fullName evidence="2">Predicted acetyltransferase</fullName>
    </submittedName>
</protein>
<feature type="domain" description="N-acetyltransferase" evidence="1">
    <location>
        <begin position="4"/>
        <end position="195"/>
    </location>
</feature>
<dbReference type="Proteomes" id="UP000360750">
    <property type="component" value="Unassembled WGS sequence"/>
</dbReference>
<accession>A0ABD7UZ83</accession>
<dbReference type="Pfam" id="PF00583">
    <property type="entry name" value="Acetyltransf_1"/>
    <property type="match status" value="1"/>
</dbReference>
<dbReference type="GeneID" id="60748906"/>
<organism evidence="2 3">
    <name type="scientific">Gordonia paraffinivorans</name>
    <dbReference type="NCBI Taxonomy" id="175628"/>
    <lineage>
        <taxon>Bacteria</taxon>
        <taxon>Bacillati</taxon>
        <taxon>Actinomycetota</taxon>
        <taxon>Actinomycetes</taxon>
        <taxon>Mycobacteriales</taxon>
        <taxon>Gordoniaceae</taxon>
        <taxon>Gordonia</taxon>
    </lineage>
</organism>
<proteinExistence type="predicted"/>
<dbReference type="PANTHER" id="PTHR42791:SF1">
    <property type="entry name" value="N-ACETYLTRANSFERASE DOMAIN-CONTAINING PROTEIN"/>
    <property type="match status" value="1"/>
</dbReference>
<dbReference type="AlphaFoldDB" id="A0ABD7UZ83"/>
<dbReference type="RefSeq" id="WP_131733561.1">
    <property type="nucleotide sequence ID" value="NZ_CAACYD010000005.1"/>
</dbReference>
<dbReference type="PROSITE" id="PS51186">
    <property type="entry name" value="GNAT"/>
    <property type="match status" value="1"/>
</dbReference>
<dbReference type="InterPro" id="IPR052523">
    <property type="entry name" value="Trichothecene_AcTrans"/>
</dbReference>
<gene>
    <name evidence="2" type="ORF">NCTC8139_00869</name>
</gene>
<name>A0ABD7UZ83_9ACTN</name>
<dbReference type="SUPFAM" id="SSF55729">
    <property type="entry name" value="Acyl-CoA N-acyltransferases (Nat)"/>
    <property type="match status" value="1"/>
</dbReference>
<dbReference type="Gene3D" id="3.40.630.30">
    <property type="match status" value="1"/>
</dbReference>
<sequence>MTTTVIRPATPADVDGAATTLGLAFADYPFTRHTVDARDHLDRVRSLQRLYLSEVGLPCGKVWVSNDLTAVAVWIAPSSTGLEEAFGAIAGRVVDLYGDRAEIAARADEATAPLRPAESVWHLATVGVAPSAQGRGLGRAVLEPGLRAAEAEGMPAYLETSSHSNVAFYERLGFEVIGEVALPDGGPTVWGMLRSKA</sequence>
<dbReference type="PANTHER" id="PTHR42791">
    <property type="entry name" value="GNAT FAMILY ACETYLTRANSFERASE"/>
    <property type="match status" value="1"/>
</dbReference>
<dbReference type="CDD" id="cd04301">
    <property type="entry name" value="NAT_SF"/>
    <property type="match status" value="1"/>
</dbReference>
<dbReference type="InterPro" id="IPR000182">
    <property type="entry name" value="GNAT_dom"/>
</dbReference>
<evidence type="ECO:0000313" key="3">
    <source>
        <dbReference type="Proteomes" id="UP000360750"/>
    </source>
</evidence>
<reference evidence="2 3" key="1">
    <citation type="submission" date="2019-02" db="EMBL/GenBank/DDBJ databases">
        <authorList>
            <consortium name="Pathogen Informatics"/>
        </authorList>
    </citation>
    <scope>NUCLEOTIDE SEQUENCE [LARGE SCALE GENOMIC DNA]</scope>
    <source>
        <strain evidence="2 3">3012STDY6756503</strain>
    </source>
</reference>
<evidence type="ECO:0000313" key="2">
    <source>
        <dbReference type="EMBL" id="VFA82095.1"/>
    </source>
</evidence>